<reference evidence="1 2" key="1">
    <citation type="submission" date="2020-02" db="EMBL/GenBank/DDBJ databases">
        <title>Acidophilic actinobacteria isolated from forest soil.</title>
        <authorList>
            <person name="Golinska P."/>
        </authorList>
    </citation>
    <scope>NUCLEOTIDE SEQUENCE [LARGE SCALE GENOMIC DNA]</scope>
    <source>
        <strain evidence="1 2">NL8</strain>
    </source>
</reference>
<sequence>MSTSSAFIAQRRVGEELLASGWHAAAIASRHRPGSAWILIDPSRRVRIRMAADFASPRATITAARLPGFPCAGTAWAAVIDFADAVVLHKAALASAATCRTKLGGGADRRAVIRALEATGLIPDRSAFRRSVTGAGWWVTSDRRARAAWAAPHRNDPGGWRITAPTLRFDATFTTPATVLTSIIGAAAPWNRQEPTR</sequence>
<dbReference type="EMBL" id="JAAFYZ010000028">
    <property type="protein sequence ID" value="MBS2547426.1"/>
    <property type="molecule type" value="Genomic_DNA"/>
</dbReference>
<gene>
    <name evidence="1" type="ORF">KGQ19_11140</name>
</gene>
<dbReference type="Proteomes" id="UP000730482">
    <property type="component" value="Unassembled WGS sequence"/>
</dbReference>
<keyword evidence="2" id="KW-1185">Reference proteome</keyword>
<evidence type="ECO:0000313" key="2">
    <source>
        <dbReference type="Proteomes" id="UP000730482"/>
    </source>
</evidence>
<protein>
    <submittedName>
        <fullName evidence="1">Uncharacterized protein</fullName>
    </submittedName>
</protein>
<organism evidence="1 2">
    <name type="scientific">Catenulispora pinistramenti</name>
    <dbReference type="NCBI Taxonomy" id="2705254"/>
    <lineage>
        <taxon>Bacteria</taxon>
        <taxon>Bacillati</taxon>
        <taxon>Actinomycetota</taxon>
        <taxon>Actinomycetes</taxon>
        <taxon>Catenulisporales</taxon>
        <taxon>Catenulisporaceae</taxon>
        <taxon>Catenulispora</taxon>
    </lineage>
</organism>
<name>A0ABS5KMY7_9ACTN</name>
<evidence type="ECO:0000313" key="1">
    <source>
        <dbReference type="EMBL" id="MBS2547426.1"/>
    </source>
</evidence>
<proteinExistence type="predicted"/>
<comment type="caution">
    <text evidence="1">The sequence shown here is derived from an EMBL/GenBank/DDBJ whole genome shotgun (WGS) entry which is preliminary data.</text>
</comment>
<accession>A0ABS5KMY7</accession>
<dbReference type="RefSeq" id="WP_194926426.1">
    <property type="nucleotide sequence ID" value="NZ_JAAFYZ010000028.1"/>
</dbReference>